<accession>K0KN44</accession>
<dbReference type="FunCoup" id="K0KN44">
    <property type="interactions" value="76"/>
</dbReference>
<dbReference type="SUPFAM" id="SSF103657">
    <property type="entry name" value="BAR/IMD domain-like"/>
    <property type="match status" value="1"/>
</dbReference>
<evidence type="ECO:0000313" key="13">
    <source>
        <dbReference type="Proteomes" id="UP000009328"/>
    </source>
</evidence>
<evidence type="ECO:0000256" key="1">
    <source>
        <dbReference type="ARBA" id="ARBA00004245"/>
    </source>
</evidence>
<gene>
    <name evidence="12" type="ORF">BN7_3964</name>
</gene>
<dbReference type="InParanoid" id="K0KN44"/>
<feature type="compositionally biased region" description="Polar residues" evidence="9">
    <location>
        <begin position="292"/>
        <end position="316"/>
    </location>
</feature>
<dbReference type="PROSITE" id="PS51741">
    <property type="entry name" value="F_BAR"/>
    <property type="match status" value="1"/>
</dbReference>
<feature type="compositionally biased region" description="Low complexity" evidence="9">
    <location>
        <begin position="444"/>
        <end position="462"/>
    </location>
</feature>
<dbReference type="HOGENOM" id="CLU_003525_1_1_1"/>
<proteinExistence type="predicted"/>
<dbReference type="GO" id="GO:0009898">
    <property type="term" value="C:cytoplasmic side of plasma membrane"/>
    <property type="evidence" value="ECO:0007669"/>
    <property type="project" value="TreeGrafter"/>
</dbReference>
<evidence type="ECO:0000256" key="7">
    <source>
        <dbReference type="PROSITE-ProRule" id="PRU01077"/>
    </source>
</evidence>
<dbReference type="InterPro" id="IPR001060">
    <property type="entry name" value="FCH_dom"/>
</dbReference>
<dbReference type="PANTHER" id="PTHR23065">
    <property type="entry name" value="PROLINE-SERINE-THREONINE PHOSPHATASE INTERACTING PROTEIN 1"/>
    <property type="match status" value="1"/>
</dbReference>
<dbReference type="SUPFAM" id="SSF50044">
    <property type="entry name" value="SH3-domain"/>
    <property type="match status" value="1"/>
</dbReference>
<evidence type="ECO:0000256" key="6">
    <source>
        <dbReference type="PROSITE-ProRule" id="PRU00192"/>
    </source>
</evidence>
<dbReference type="Pfam" id="PF00018">
    <property type="entry name" value="SH3_1"/>
    <property type="match status" value="1"/>
</dbReference>
<evidence type="ECO:0000259" key="11">
    <source>
        <dbReference type="PROSITE" id="PS51741"/>
    </source>
</evidence>
<evidence type="ECO:0000256" key="8">
    <source>
        <dbReference type="SAM" id="Coils"/>
    </source>
</evidence>
<feature type="domain" description="SH3" evidence="10">
    <location>
        <begin position="559"/>
        <end position="618"/>
    </location>
</feature>
<keyword evidence="13" id="KW-1185">Reference proteome</keyword>
<evidence type="ECO:0000256" key="9">
    <source>
        <dbReference type="SAM" id="MobiDB-lite"/>
    </source>
</evidence>
<feature type="coiled-coil region" evidence="8">
    <location>
        <begin position="96"/>
        <end position="123"/>
    </location>
</feature>
<dbReference type="Pfam" id="PF00611">
    <property type="entry name" value="FCH"/>
    <property type="match status" value="1"/>
</dbReference>
<evidence type="ECO:0000259" key="10">
    <source>
        <dbReference type="PROSITE" id="PS50002"/>
    </source>
</evidence>
<name>K0KN44_WICCF</name>
<feature type="compositionally biased region" description="Polar residues" evidence="9">
    <location>
        <begin position="348"/>
        <end position="360"/>
    </location>
</feature>
<dbReference type="CDD" id="cd00174">
    <property type="entry name" value="SH3"/>
    <property type="match status" value="1"/>
</dbReference>
<dbReference type="EMBL" id="CAIF01000123">
    <property type="protein sequence ID" value="CCH44401.1"/>
    <property type="molecule type" value="Genomic_DNA"/>
</dbReference>
<dbReference type="GO" id="GO:0005543">
    <property type="term" value="F:phospholipid binding"/>
    <property type="evidence" value="ECO:0007669"/>
    <property type="project" value="TreeGrafter"/>
</dbReference>
<evidence type="ECO:0000256" key="4">
    <source>
        <dbReference type="ARBA" id="ARBA00022553"/>
    </source>
</evidence>
<dbReference type="PRINTS" id="PR00452">
    <property type="entry name" value="SH3DOMAIN"/>
</dbReference>
<evidence type="ECO:0000313" key="12">
    <source>
        <dbReference type="EMBL" id="CCH44401.1"/>
    </source>
</evidence>
<dbReference type="GO" id="GO:0030036">
    <property type="term" value="P:actin cytoskeleton organization"/>
    <property type="evidence" value="ECO:0007669"/>
    <property type="project" value="UniProtKB-ARBA"/>
</dbReference>
<reference evidence="12 13" key="1">
    <citation type="journal article" date="2012" name="Eukaryot. Cell">
        <title>Draft genome sequence of Wickerhamomyces ciferrii NRRL Y-1031 F-60-10.</title>
        <authorList>
            <person name="Schneider J."/>
            <person name="Andrea H."/>
            <person name="Blom J."/>
            <person name="Jaenicke S."/>
            <person name="Ruckert C."/>
            <person name="Schorsch C."/>
            <person name="Szczepanowski R."/>
            <person name="Farwick M."/>
            <person name="Goesmann A."/>
            <person name="Puhler A."/>
            <person name="Schaffer S."/>
            <person name="Tauch A."/>
            <person name="Kohler T."/>
            <person name="Brinkrolf K."/>
        </authorList>
    </citation>
    <scope>NUCLEOTIDE SEQUENCE [LARGE SCALE GENOMIC DNA]</scope>
    <source>
        <strain evidence="13">ATCC 14091 / BCRC 22168 / CBS 111 / JCM 3599 / NBRC 0793 / NRRL Y-1031 F-60-10</strain>
    </source>
</reference>
<feature type="compositionally biased region" description="Polar residues" evidence="9">
    <location>
        <begin position="326"/>
        <end position="339"/>
    </location>
</feature>
<feature type="compositionally biased region" description="Low complexity" evidence="9">
    <location>
        <begin position="277"/>
        <end position="291"/>
    </location>
</feature>
<organism evidence="12 13">
    <name type="scientific">Wickerhamomyces ciferrii (strain ATCC 14091 / BCRC 22168 / CBS 111 / JCM 3599 / NBRC 0793 / NRRL Y-1031 F-60-10)</name>
    <name type="common">Yeast</name>
    <name type="synonym">Pichia ciferrii</name>
    <dbReference type="NCBI Taxonomy" id="1206466"/>
    <lineage>
        <taxon>Eukaryota</taxon>
        <taxon>Fungi</taxon>
        <taxon>Dikarya</taxon>
        <taxon>Ascomycota</taxon>
        <taxon>Saccharomycotina</taxon>
        <taxon>Saccharomycetes</taxon>
        <taxon>Phaffomycetales</taxon>
        <taxon>Wickerhamomycetaceae</taxon>
        <taxon>Wickerhamomyces</taxon>
    </lineage>
</organism>
<dbReference type="InterPro" id="IPR036028">
    <property type="entry name" value="SH3-like_dom_sf"/>
</dbReference>
<keyword evidence="2 6" id="KW-0728">SH3 domain</keyword>
<dbReference type="Gene3D" id="1.20.1270.60">
    <property type="entry name" value="Arfaptin homology (AH) domain/BAR domain"/>
    <property type="match status" value="1"/>
</dbReference>
<dbReference type="SMART" id="SM00055">
    <property type="entry name" value="FCH"/>
    <property type="match status" value="1"/>
</dbReference>
<dbReference type="eggNOG" id="KOG2398">
    <property type="taxonomic scope" value="Eukaryota"/>
</dbReference>
<sequence length="618" mass="70855">MHQGAQTCEELLAFYKERVQLEEEYSRRLNAISKKSRGTFETGLLRESFETLRNETEQMSRSHLNEARKLHSEALLKVDSFLSNFLARCKPLETSVENIKKTKNQLEIQVARLKEKYSNEVTKLNSYIAQESLLLGKELEKNQDRAYRQQRIVNELREEYLLAVQNLEHTQNIWIDEWKNSSTKLQDLEIERIQFLISNIWEYTNTVSTSCVTDDASCENIRSSLELCDPSKEISTFVKKFKTGSEIYSSPKFIDYLNGDRDEVGLPEVISAFDSRSTSASTQVPTPTTTTRLHSQKTGEQRYAPSNNGSQHSSTKLQRRPPPSDDGQTSISNPSSIGTQLHRKESEYSNPTSISSFTESIDNDLRLSKNWNSPSRRRSRNSEFNESWNRKNSNRRSFILDTTPKKVNQPYVIPSNQDPLRATLEDLKIGGNGDMNKFRQVLQNTNQQTSTPQQQQQQQQMNPIMRSEPRKSKPTFIDLTETPTAPDFNSSMSSERTNATTIRPKSMVIDSHPQLITEDPSMKRSSFHAGLRSQSKSTINLQSKVATNGLPLITRQGRRVIKHAKAIFDFKATINEELSFKEGDILLVVHMQDDGWWECERLEDGNTGLAPYNYLERV</sequence>
<keyword evidence="3" id="KW-0963">Cytoplasm</keyword>
<keyword evidence="5" id="KW-0206">Cytoskeleton</keyword>
<comment type="caution">
    <text evidence="12">The sequence shown here is derived from an EMBL/GenBank/DDBJ whole genome shotgun (WGS) entry which is preliminary data.</text>
</comment>
<keyword evidence="4" id="KW-0597">Phosphoprotein</keyword>
<dbReference type="InterPro" id="IPR031160">
    <property type="entry name" value="F_BAR_dom"/>
</dbReference>
<comment type="subcellular location">
    <subcellularLocation>
        <location evidence="1">Cytoplasm</location>
        <location evidence="1">Cytoskeleton</location>
    </subcellularLocation>
</comment>
<evidence type="ECO:0000256" key="2">
    <source>
        <dbReference type="ARBA" id="ARBA00022443"/>
    </source>
</evidence>
<keyword evidence="7 8" id="KW-0175">Coiled coil</keyword>
<dbReference type="Proteomes" id="UP000009328">
    <property type="component" value="Unassembled WGS sequence"/>
</dbReference>
<dbReference type="SMART" id="SM00326">
    <property type="entry name" value="SH3"/>
    <property type="match status" value="1"/>
</dbReference>
<feature type="domain" description="F-BAR" evidence="11">
    <location>
        <begin position="1"/>
        <end position="233"/>
    </location>
</feature>
<dbReference type="InterPro" id="IPR001452">
    <property type="entry name" value="SH3_domain"/>
</dbReference>
<dbReference type="InterPro" id="IPR027267">
    <property type="entry name" value="AH/BAR_dom_sf"/>
</dbReference>
<evidence type="ECO:0000256" key="3">
    <source>
        <dbReference type="ARBA" id="ARBA00022490"/>
    </source>
</evidence>
<dbReference type="PANTHER" id="PTHR23065:SF7">
    <property type="entry name" value="NOSTRIN, ISOFORM H"/>
    <property type="match status" value="1"/>
</dbReference>
<dbReference type="STRING" id="1206466.K0KN44"/>
<dbReference type="AlphaFoldDB" id="K0KN44"/>
<feature type="region of interest" description="Disordered" evidence="9">
    <location>
        <begin position="275"/>
        <end position="390"/>
    </location>
</feature>
<protein>
    <submittedName>
        <fullName evidence="12">Septation protein</fullName>
    </submittedName>
</protein>
<dbReference type="PROSITE" id="PS50002">
    <property type="entry name" value="SH3"/>
    <property type="match status" value="1"/>
</dbReference>
<dbReference type="Gene3D" id="2.30.30.40">
    <property type="entry name" value="SH3 Domains"/>
    <property type="match status" value="1"/>
</dbReference>
<dbReference type="GO" id="GO:0120104">
    <property type="term" value="C:mitotic actomyosin contractile ring, proximal layer"/>
    <property type="evidence" value="ECO:0007669"/>
    <property type="project" value="TreeGrafter"/>
</dbReference>
<evidence type="ECO:0000256" key="5">
    <source>
        <dbReference type="ARBA" id="ARBA00023212"/>
    </source>
</evidence>
<feature type="region of interest" description="Disordered" evidence="9">
    <location>
        <begin position="444"/>
        <end position="470"/>
    </location>
</feature>